<dbReference type="GO" id="GO:0003723">
    <property type="term" value="F:RNA binding"/>
    <property type="evidence" value="ECO:0007669"/>
    <property type="project" value="TreeGrafter"/>
</dbReference>
<dbReference type="AlphaFoldDB" id="A0A9N8Z3C4"/>
<feature type="region of interest" description="Disordered" evidence="1">
    <location>
        <begin position="123"/>
        <end position="182"/>
    </location>
</feature>
<feature type="compositionally biased region" description="Acidic residues" evidence="1">
    <location>
        <begin position="171"/>
        <end position="182"/>
    </location>
</feature>
<dbReference type="PANTHER" id="PTHR13173:SF10">
    <property type="entry name" value="WW DOMAIN-BINDING PROTEIN 4"/>
    <property type="match status" value="1"/>
</dbReference>
<organism evidence="2 3">
    <name type="scientific">Ambispora leptoticha</name>
    <dbReference type="NCBI Taxonomy" id="144679"/>
    <lineage>
        <taxon>Eukaryota</taxon>
        <taxon>Fungi</taxon>
        <taxon>Fungi incertae sedis</taxon>
        <taxon>Mucoromycota</taxon>
        <taxon>Glomeromycotina</taxon>
        <taxon>Glomeromycetes</taxon>
        <taxon>Archaeosporales</taxon>
        <taxon>Ambisporaceae</taxon>
        <taxon>Ambispora</taxon>
    </lineage>
</organism>
<proteinExistence type="predicted"/>
<dbReference type="PANTHER" id="PTHR13173">
    <property type="entry name" value="WW DOMAIN BINDING PROTEIN 4"/>
    <property type="match status" value="1"/>
</dbReference>
<dbReference type="EMBL" id="CAJVPS010000247">
    <property type="protein sequence ID" value="CAG8469268.1"/>
    <property type="molecule type" value="Genomic_DNA"/>
</dbReference>
<evidence type="ECO:0000256" key="1">
    <source>
        <dbReference type="SAM" id="MobiDB-lite"/>
    </source>
</evidence>
<evidence type="ECO:0000313" key="3">
    <source>
        <dbReference type="Proteomes" id="UP000789508"/>
    </source>
</evidence>
<reference evidence="2" key="1">
    <citation type="submission" date="2021-06" db="EMBL/GenBank/DDBJ databases">
        <authorList>
            <person name="Kallberg Y."/>
            <person name="Tangrot J."/>
            <person name="Rosling A."/>
        </authorList>
    </citation>
    <scope>NUCLEOTIDE SEQUENCE</scope>
    <source>
        <strain evidence="2">FL130A</strain>
    </source>
</reference>
<comment type="caution">
    <text evidence="2">The sequence shown here is derived from an EMBL/GenBank/DDBJ whole genome shotgun (WGS) entry which is preliminary data.</text>
</comment>
<keyword evidence="3" id="KW-1185">Reference proteome</keyword>
<dbReference type="OrthoDB" id="191651at2759"/>
<dbReference type="GO" id="GO:0000398">
    <property type="term" value="P:mRNA splicing, via spliceosome"/>
    <property type="evidence" value="ECO:0007669"/>
    <property type="project" value="InterPro"/>
</dbReference>
<name>A0A9N8Z3C4_9GLOM</name>
<feature type="compositionally biased region" description="Basic and acidic residues" evidence="1">
    <location>
        <begin position="154"/>
        <end position="164"/>
    </location>
</feature>
<dbReference type="InterPro" id="IPR040023">
    <property type="entry name" value="WBP4"/>
</dbReference>
<evidence type="ECO:0000313" key="2">
    <source>
        <dbReference type="EMBL" id="CAG8469268.1"/>
    </source>
</evidence>
<accession>A0A9N8Z3C4</accession>
<sequence>MHESGKKHKENVEKFLRNIYRREEETKKEDDKVKRELQRIERAAMKQYKKDVGLAETGASLNTLRSAIDNAVANAPPPSTDEREAYYKTSLPSSSALYYSDTTTVTAQLESDSSTLVTSLEISEVTAEEDSQIAIIDAPNKPEDRDTTAASSKQEGKFDDKTNRDYIPSIEEYEEEEEDDPDNLLNFKVIEKTLPINNDAIADEKVILKKRKIGKEGKQPKKIRKKSYD</sequence>
<gene>
    <name evidence="2" type="ORF">ALEPTO_LOCUS1931</name>
</gene>
<dbReference type="Proteomes" id="UP000789508">
    <property type="component" value="Unassembled WGS sequence"/>
</dbReference>
<dbReference type="GO" id="GO:0071011">
    <property type="term" value="C:precatalytic spliceosome"/>
    <property type="evidence" value="ECO:0007669"/>
    <property type="project" value="TreeGrafter"/>
</dbReference>
<protein>
    <submittedName>
        <fullName evidence="2">12026_t:CDS:1</fullName>
    </submittedName>
</protein>